<dbReference type="Pfam" id="PF00712">
    <property type="entry name" value="DNA_pol3_beta"/>
    <property type="match status" value="1"/>
</dbReference>
<dbReference type="NCBIfam" id="TIGR00663">
    <property type="entry name" value="dnan"/>
    <property type="match status" value="1"/>
</dbReference>
<dbReference type="PATRIC" id="fig|388467.6.peg.4677"/>
<keyword evidence="7" id="KW-0239">DNA-directed DNA polymerase</keyword>
<keyword evidence="5 13" id="KW-0548">Nucleotidyltransferase</keyword>
<accession>A0A073CAB4</accession>
<feature type="domain" description="DNA polymerase III beta sliding clamp N-terminal" evidence="10">
    <location>
        <begin position="61"/>
        <end position="152"/>
    </location>
</feature>
<reference evidence="13 14" key="1">
    <citation type="journal article" date="2014" name="Appl. Environ. Microbiol.">
        <title>Elucidation of insertion elements encoded on plasmids and in vitro construction of shuttle vectors from the toxic cyanobacterium Planktothrix.</title>
        <authorList>
            <person name="Christiansen G."/>
            <person name="Goesmann A."/>
            <person name="Kurmayer R."/>
        </authorList>
    </citation>
    <scope>NUCLEOTIDE SEQUENCE [LARGE SCALE GENOMIC DNA]</scope>
    <source>
        <strain evidence="13 14">NIVA-CYA 126/8</strain>
        <plasmid evidence="13">pPA115</plasmid>
    </source>
</reference>
<dbReference type="AlphaFoldDB" id="A0A073CAB4"/>
<sequence>MGKMPTKTRRSATQSRIKKNKSSDLQTVPSQTSKILTEEKSQVVNTSKTSPSSPTSDATLQLLCTQNDLATHLELVSHAVPAKPTHPILGNVLLAACSKTQRVYLSVFNLSLAIQTSFEAKVNTPGETTIPAELLSEIVRKFSSGDLQLSNSISLNDENSQDHPLSTAKPEQNPILTLVSASGRYQVRGLSSDEFPSIPEVNPCQNLAIAAEALKSGIKGALFATATDETKQILTGVHLKINSNTLELAATDGHRLAVVETSIQGFKKKKETENTEPLQFTLPAKSLLELERILSSRTSAEPVQLSYNLTTGYVEFSWGVQRLITRCLEGEYPAYQELLNHDFKHQVYLEKLPFVKALERLSVLADKKEKIINIDFSPENQQVSLSLLREFGNGREEMMAIINFSHSLSISFNIKYLLEGIKAIASSEILIHLIDSAHPAILKPFGNREQPHLLIDSQYLLMPVVKS</sequence>
<dbReference type="GO" id="GO:0006271">
    <property type="term" value="P:DNA strand elongation involved in DNA replication"/>
    <property type="evidence" value="ECO:0007669"/>
    <property type="project" value="TreeGrafter"/>
</dbReference>
<evidence type="ECO:0000256" key="9">
    <source>
        <dbReference type="SAM" id="MobiDB-lite"/>
    </source>
</evidence>
<keyword evidence="3" id="KW-0963">Cytoplasm</keyword>
<evidence type="ECO:0000256" key="2">
    <source>
        <dbReference type="ARBA" id="ARBA00010752"/>
    </source>
</evidence>
<dbReference type="SMART" id="SM00480">
    <property type="entry name" value="POL3Bc"/>
    <property type="match status" value="1"/>
</dbReference>
<dbReference type="HOGENOM" id="CLU_038149_4_1_3"/>
<dbReference type="GO" id="GO:0008408">
    <property type="term" value="F:3'-5' exonuclease activity"/>
    <property type="evidence" value="ECO:0007669"/>
    <property type="project" value="InterPro"/>
</dbReference>
<evidence type="ECO:0000259" key="10">
    <source>
        <dbReference type="Pfam" id="PF00712"/>
    </source>
</evidence>
<organism evidence="13 14">
    <name type="scientific">Planktothrix agardhii (strain NIVA-CYA 126/8)</name>
    <dbReference type="NCBI Taxonomy" id="388467"/>
    <lineage>
        <taxon>Bacteria</taxon>
        <taxon>Bacillati</taxon>
        <taxon>Cyanobacteriota</taxon>
        <taxon>Cyanophyceae</taxon>
        <taxon>Oscillatoriophycideae</taxon>
        <taxon>Oscillatoriales</taxon>
        <taxon>Microcoleaceae</taxon>
        <taxon>Planktothrix</taxon>
    </lineage>
</organism>
<dbReference type="Pfam" id="PF02768">
    <property type="entry name" value="DNA_pol3_beta_3"/>
    <property type="match status" value="1"/>
</dbReference>
<dbReference type="InterPro" id="IPR022637">
    <property type="entry name" value="DNA_polIII_beta_cen"/>
</dbReference>
<evidence type="ECO:0000256" key="8">
    <source>
        <dbReference type="ARBA" id="ARBA00023125"/>
    </source>
</evidence>
<feature type="compositionally biased region" description="Low complexity" evidence="9">
    <location>
        <begin position="46"/>
        <end position="56"/>
    </location>
</feature>
<comment type="similarity">
    <text evidence="2">Belongs to the beta sliding clamp family.</text>
</comment>
<dbReference type="SUPFAM" id="SSF55979">
    <property type="entry name" value="DNA clamp"/>
    <property type="match status" value="3"/>
</dbReference>
<evidence type="ECO:0000313" key="14">
    <source>
        <dbReference type="Proteomes" id="UP000027395"/>
    </source>
</evidence>
<feature type="compositionally biased region" description="Polar residues" evidence="9">
    <location>
        <begin position="23"/>
        <end position="35"/>
    </location>
</feature>
<dbReference type="CDD" id="cd00140">
    <property type="entry name" value="beta_clamp"/>
    <property type="match status" value="1"/>
</dbReference>
<dbReference type="GO" id="GO:0003887">
    <property type="term" value="F:DNA-directed DNA polymerase activity"/>
    <property type="evidence" value="ECO:0007669"/>
    <property type="project" value="UniProtKB-KW"/>
</dbReference>
<feature type="compositionally biased region" description="Basic residues" evidence="9">
    <location>
        <begin position="1"/>
        <end position="20"/>
    </location>
</feature>
<feature type="region of interest" description="Disordered" evidence="9">
    <location>
        <begin position="1"/>
        <end position="57"/>
    </location>
</feature>
<evidence type="ECO:0000259" key="12">
    <source>
        <dbReference type="Pfam" id="PF02768"/>
    </source>
</evidence>
<dbReference type="Pfam" id="PF02767">
    <property type="entry name" value="DNA_pol3_beta_2"/>
    <property type="match status" value="1"/>
</dbReference>
<proteinExistence type="inferred from homology"/>
<gene>
    <name evidence="13" type="primary">dnaN</name>
    <name evidence="13" type="ORF">A19Y_9051</name>
</gene>
<keyword evidence="6" id="KW-0235">DNA replication</keyword>
<keyword evidence="4 13" id="KW-0808">Transferase</keyword>
<dbReference type="InterPro" id="IPR046938">
    <property type="entry name" value="DNA_clamp_sf"/>
</dbReference>
<dbReference type="PANTHER" id="PTHR30478">
    <property type="entry name" value="DNA POLYMERASE III SUBUNIT BETA"/>
    <property type="match status" value="1"/>
</dbReference>
<evidence type="ECO:0000256" key="5">
    <source>
        <dbReference type="ARBA" id="ARBA00022695"/>
    </source>
</evidence>
<keyword evidence="14" id="KW-1185">Reference proteome</keyword>
<keyword evidence="13" id="KW-0614">Plasmid</keyword>
<protein>
    <submittedName>
        <fullName evidence="13">DnaN</fullName>
        <ecNumber evidence="13">2.7.7.7</ecNumber>
    </submittedName>
</protein>
<dbReference type="GO" id="GO:0009360">
    <property type="term" value="C:DNA polymerase III complex"/>
    <property type="evidence" value="ECO:0007669"/>
    <property type="project" value="InterPro"/>
</dbReference>
<evidence type="ECO:0000256" key="7">
    <source>
        <dbReference type="ARBA" id="ARBA00022932"/>
    </source>
</evidence>
<dbReference type="InterPro" id="IPR001001">
    <property type="entry name" value="DNA_polIII_beta"/>
</dbReference>
<evidence type="ECO:0000256" key="4">
    <source>
        <dbReference type="ARBA" id="ARBA00022679"/>
    </source>
</evidence>
<dbReference type="GO" id="GO:0005737">
    <property type="term" value="C:cytoplasm"/>
    <property type="evidence" value="ECO:0007669"/>
    <property type="project" value="UniProtKB-SubCell"/>
</dbReference>
<dbReference type="Proteomes" id="UP000027395">
    <property type="component" value="Plasmid pPA115"/>
</dbReference>
<keyword evidence="8" id="KW-0238">DNA-binding</keyword>
<dbReference type="EC" id="2.7.7.7" evidence="13"/>
<dbReference type="EMBL" id="CM002804">
    <property type="protein sequence ID" value="KEI65254.1"/>
    <property type="molecule type" value="Genomic_DNA"/>
</dbReference>
<feature type="domain" description="DNA polymerase III beta sliding clamp central" evidence="11">
    <location>
        <begin position="209"/>
        <end position="333"/>
    </location>
</feature>
<evidence type="ECO:0000256" key="3">
    <source>
        <dbReference type="ARBA" id="ARBA00022490"/>
    </source>
</evidence>
<evidence type="ECO:0000313" key="13">
    <source>
        <dbReference type="EMBL" id="KEI65254.1"/>
    </source>
</evidence>
<dbReference type="PANTHER" id="PTHR30478:SF0">
    <property type="entry name" value="BETA SLIDING CLAMP"/>
    <property type="match status" value="1"/>
</dbReference>
<dbReference type="Gene3D" id="3.10.150.10">
    <property type="entry name" value="DNA Polymerase III, subunit A, domain 2"/>
    <property type="match status" value="1"/>
</dbReference>
<geneLocation type="plasmid" evidence="13 14">
    <name>pPA115</name>
</geneLocation>
<dbReference type="InterPro" id="IPR022635">
    <property type="entry name" value="DNA_polIII_beta_C"/>
</dbReference>
<dbReference type="GO" id="GO:0003677">
    <property type="term" value="F:DNA binding"/>
    <property type="evidence" value="ECO:0007669"/>
    <property type="project" value="UniProtKB-KW"/>
</dbReference>
<evidence type="ECO:0000259" key="11">
    <source>
        <dbReference type="Pfam" id="PF02767"/>
    </source>
</evidence>
<name>A0A073CAB4_PLAA1</name>
<dbReference type="InterPro" id="IPR022634">
    <property type="entry name" value="DNA_polIII_beta_N"/>
</dbReference>
<feature type="domain" description="DNA polymerase III beta sliding clamp C-terminal" evidence="12">
    <location>
        <begin position="338"/>
        <end position="454"/>
    </location>
</feature>
<evidence type="ECO:0000256" key="6">
    <source>
        <dbReference type="ARBA" id="ARBA00022705"/>
    </source>
</evidence>
<comment type="subcellular location">
    <subcellularLocation>
        <location evidence="1">Cytoplasm</location>
    </subcellularLocation>
</comment>
<evidence type="ECO:0000256" key="1">
    <source>
        <dbReference type="ARBA" id="ARBA00004496"/>
    </source>
</evidence>
<dbReference type="Gene3D" id="3.70.10.10">
    <property type="match status" value="1"/>
</dbReference>